<evidence type="ECO:0000313" key="5">
    <source>
        <dbReference type="Ensembl" id="ENSPFOP00000024293.1"/>
    </source>
</evidence>
<dbReference type="eggNOG" id="KOG2177">
    <property type="taxonomic scope" value="Eukaryota"/>
</dbReference>
<evidence type="ECO:0000256" key="1">
    <source>
        <dbReference type="ARBA" id="ARBA00022723"/>
    </source>
</evidence>
<name>A0A096LYQ2_POEFO</name>
<dbReference type="SUPFAM" id="SSF49899">
    <property type="entry name" value="Concanavalin A-like lectins/glucanases"/>
    <property type="match status" value="1"/>
</dbReference>
<organism evidence="5 6">
    <name type="scientific">Poecilia formosa</name>
    <name type="common">Amazon molly</name>
    <name type="synonym">Limia formosa</name>
    <dbReference type="NCBI Taxonomy" id="48698"/>
    <lineage>
        <taxon>Eukaryota</taxon>
        <taxon>Metazoa</taxon>
        <taxon>Chordata</taxon>
        <taxon>Craniata</taxon>
        <taxon>Vertebrata</taxon>
        <taxon>Euteleostomi</taxon>
        <taxon>Actinopterygii</taxon>
        <taxon>Neopterygii</taxon>
        <taxon>Teleostei</taxon>
        <taxon>Neoteleostei</taxon>
        <taxon>Acanthomorphata</taxon>
        <taxon>Ovalentaria</taxon>
        <taxon>Atherinomorphae</taxon>
        <taxon>Cyprinodontiformes</taxon>
        <taxon>Poeciliidae</taxon>
        <taxon>Poeciliinae</taxon>
        <taxon>Poecilia</taxon>
    </lineage>
</organism>
<dbReference type="InterPro" id="IPR006574">
    <property type="entry name" value="PRY"/>
</dbReference>
<dbReference type="InterPro" id="IPR003877">
    <property type="entry name" value="SPRY_dom"/>
</dbReference>
<dbReference type="Pfam" id="PF13765">
    <property type="entry name" value="PRY"/>
    <property type="match status" value="1"/>
</dbReference>
<sequence>ICPLRHFEDATAAVSELRDKLQDVLTEDCRTISCAISDVDVLLARPDAMSRADFLMFSVCISLDPDTMYRDMLLPVSYHRTRYLKQTQSLPSHPDRFTYYFQVMSNEGLLGQNYWEVELRGGGACVAAAYRNGTVAERTFGFNNKSWALNCTQTGYTFYHNSVETPVPGPVSSRIGVYLDHTAGILCFYSVSETMTLIHRVQTRFTQAIYPGLRVNRQCSVESSSLF</sequence>
<dbReference type="EMBL" id="AYCK01025417">
    <property type="status" value="NOT_ANNOTATED_CDS"/>
    <property type="molecule type" value="Genomic_DNA"/>
</dbReference>
<dbReference type="InterPro" id="IPR013320">
    <property type="entry name" value="ConA-like_dom_sf"/>
</dbReference>
<dbReference type="SMART" id="SM00589">
    <property type="entry name" value="PRY"/>
    <property type="match status" value="1"/>
</dbReference>
<reference evidence="5" key="2">
    <citation type="submission" date="2025-08" db="UniProtKB">
        <authorList>
            <consortium name="Ensembl"/>
        </authorList>
    </citation>
    <scope>IDENTIFICATION</scope>
</reference>
<accession>A0A096LYQ2</accession>
<protein>
    <recommendedName>
        <fullName evidence="4">B30.2/SPRY domain-containing protein</fullName>
    </recommendedName>
</protein>
<dbReference type="GO" id="GO:0005737">
    <property type="term" value="C:cytoplasm"/>
    <property type="evidence" value="ECO:0007669"/>
    <property type="project" value="UniProtKB-ARBA"/>
</dbReference>
<dbReference type="STRING" id="48698.ENSPFOP00000024293"/>
<evidence type="ECO:0000256" key="2">
    <source>
        <dbReference type="ARBA" id="ARBA00022771"/>
    </source>
</evidence>
<dbReference type="AlphaFoldDB" id="A0A096LYQ2"/>
<keyword evidence="3" id="KW-0862">Zinc</keyword>
<dbReference type="OMA" id="CTIGLCH"/>
<proteinExistence type="predicted"/>
<keyword evidence="2" id="KW-0863">Zinc-finger</keyword>
<dbReference type="Proteomes" id="UP000028760">
    <property type="component" value="Unassembled WGS sequence"/>
</dbReference>
<reference evidence="6" key="1">
    <citation type="submission" date="2013-10" db="EMBL/GenBank/DDBJ databases">
        <authorList>
            <person name="Schartl M."/>
            <person name="Warren W."/>
        </authorList>
    </citation>
    <scope>NUCLEOTIDE SEQUENCE [LARGE SCALE GENOMIC DNA]</scope>
    <source>
        <strain evidence="6">female</strain>
    </source>
</reference>
<dbReference type="InterPro" id="IPR003879">
    <property type="entry name" value="Butyrophylin_SPRY"/>
</dbReference>
<dbReference type="InterPro" id="IPR001870">
    <property type="entry name" value="B30.2/SPRY"/>
</dbReference>
<keyword evidence="1" id="KW-0479">Metal-binding</keyword>
<feature type="domain" description="B30.2/SPRY" evidence="4">
    <location>
        <begin position="41"/>
        <end position="227"/>
    </location>
</feature>
<dbReference type="GeneTree" id="ENSGT01150000286950"/>
<dbReference type="Gene3D" id="2.60.120.920">
    <property type="match status" value="1"/>
</dbReference>
<reference evidence="5" key="3">
    <citation type="submission" date="2025-09" db="UniProtKB">
        <authorList>
            <consortium name="Ensembl"/>
        </authorList>
    </citation>
    <scope>IDENTIFICATION</scope>
</reference>
<dbReference type="InterPro" id="IPR051051">
    <property type="entry name" value="E3_ubiq-ligase_TRIM/RNF"/>
</dbReference>
<evidence type="ECO:0000259" key="4">
    <source>
        <dbReference type="PROSITE" id="PS50188"/>
    </source>
</evidence>
<dbReference type="PANTHER" id="PTHR25465">
    <property type="entry name" value="B-BOX DOMAIN CONTAINING"/>
    <property type="match status" value="1"/>
</dbReference>
<evidence type="ECO:0000313" key="6">
    <source>
        <dbReference type="Proteomes" id="UP000028760"/>
    </source>
</evidence>
<dbReference type="PRINTS" id="PR01407">
    <property type="entry name" value="BUTYPHLNCDUF"/>
</dbReference>
<dbReference type="Ensembl" id="ENSPFOT00000030508.1">
    <property type="protein sequence ID" value="ENSPFOP00000024293.1"/>
    <property type="gene ID" value="ENSPFOG00000022271.1"/>
</dbReference>
<dbReference type="PANTHER" id="PTHR25465:SF5">
    <property type="entry name" value="E3 UBIQUITIN_ISG15 LIGASE TRIM25-RELATED"/>
    <property type="match status" value="1"/>
</dbReference>
<keyword evidence="6" id="KW-1185">Reference proteome</keyword>
<dbReference type="GO" id="GO:0008270">
    <property type="term" value="F:zinc ion binding"/>
    <property type="evidence" value="ECO:0007669"/>
    <property type="project" value="UniProtKB-KW"/>
</dbReference>
<dbReference type="PROSITE" id="PS50188">
    <property type="entry name" value="B302_SPRY"/>
    <property type="match status" value="1"/>
</dbReference>
<evidence type="ECO:0000256" key="3">
    <source>
        <dbReference type="ARBA" id="ARBA00022833"/>
    </source>
</evidence>
<dbReference type="Pfam" id="PF00622">
    <property type="entry name" value="SPRY"/>
    <property type="match status" value="1"/>
</dbReference>
<dbReference type="InterPro" id="IPR043136">
    <property type="entry name" value="B30.2/SPRY_sf"/>
</dbReference>